<name>A0A8J5C0W1_ZINOF</name>
<dbReference type="GO" id="GO:0051287">
    <property type="term" value="F:NAD binding"/>
    <property type="evidence" value="ECO:0007669"/>
    <property type="project" value="InterPro"/>
</dbReference>
<dbReference type="InterPro" id="IPR036291">
    <property type="entry name" value="NAD(P)-bd_dom_sf"/>
</dbReference>
<organism evidence="2 3">
    <name type="scientific">Zingiber officinale</name>
    <name type="common">Ginger</name>
    <name type="synonym">Amomum zingiber</name>
    <dbReference type="NCBI Taxonomy" id="94328"/>
    <lineage>
        <taxon>Eukaryota</taxon>
        <taxon>Viridiplantae</taxon>
        <taxon>Streptophyta</taxon>
        <taxon>Embryophyta</taxon>
        <taxon>Tracheophyta</taxon>
        <taxon>Spermatophyta</taxon>
        <taxon>Magnoliopsida</taxon>
        <taxon>Liliopsida</taxon>
        <taxon>Zingiberales</taxon>
        <taxon>Zingiberaceae</taxon>
        <taxon>Zingiber</taxon>
    </lineage>
</organism>
<dbReference type="GO" id="GO:0004473">
    <property type="term" value="F:malate dehydrogenase (decarboxylating) (NADP+) activity"/>
    <property type="evidence" value="ECO:0007669"/>
    <property type="project" value="TreeGrafter"/>
</dbReference>
<dbReference type="GO" id="GO:0009507">
    <property type="term" value="C:chloroplast"/>
    <property type="evidence" value="ECO:0007669"/>
    <property type="project" value="TreeGrafter"/>
</dbReference>
<proteinExistence type="predicted"/>
<keyword evidence="3" id="KW-1185">Reference proteome</keyword>
<dbReference type="PANTHER" id="PTHR23406:SF64">
    <property type="entry name" value="NADP-DEPENDENT MALIC ENZYME 3"/>
    <property type="match status" value="1"/>
</dbReference>
<accession>A0A8J5C0W1</accession>
<dbReference type="SMART" id="SM00919">
    <property type="entry name" value="Malic_M"/>
    <property type="match status" value="1"/>
</dbReference>
<dbReference type="Pfam" id="PF03949">
    <property type="entry name" value="Malic_M"/>
    <property type="match status" value="1"/>
</dbReference>
<evidence type="ECO:0000313" key="3">
    <source>
        <dbReference type="Proteomes" id="UP000734854"/>
    </source>
</evidence>
<feature type="domain" description="Malic enzyme NAD-binding" evidence="1">
    <location>
        <begin position="3"/>
        <end position="148"/>
    </location>
</feature>
<sequence>MVDCKVIKPTILLGHLEWEKLSLRNTTTFNEKSIILALSSPTSQSECNAEEAYSWRKGQAIFASGSTFDPIEYDGKVLVPRQSNNAYIFLGLALVISGATRVHNDMLLAAYKFTTDALAQQSTLNYAIPRSQGLGEVRREPHVYNPVFHQ</sequence>
<evidence type="ECO:0000259" key="1">
    <source>
        <dbReference type="SMART" id="SM00919"/>
    </source>
</evidence>
<dbReference type="SUPFAM" id="SSF51735">
    <property type="entry name" value="NAD(P)-binding Rossmann-fold domains"/>
    <property type="match status" value="1"/>
</dbReference>
<protein>
    <recommendedName>
        <fullName evidence="1">Malic enzyme NAD-binding domain-containing protein</fullName>
    </recommendedName>
</protein>
<gene>
    <name evidence="2" type="ORF">ZIOFF_075739</name>
</gene>
<comment type="caution">
    <text evidence="2">The sequence shown here is derived from an EMBL/GenBank/DDBJ whole genome shotgun (WGS) entry which is preliminary data.</text>
</comment>
<dbReference type="PANTHER" id="PTHR23406">
    <property type="entry name" value="MALIC ENZYME-RELATED"/>
    <property type="match status" value="1"/>
</dbReference>
<dbReference type="Proteomes" id="UP000734854">
    <property type="component" value="Unassembled WGS sequence"/>
</dbReference>
<dbReference type="InterPro" id="IPR012302">
    <property type="entry name" value="Malic_NAD-bd"/>
</dbReference>
<dbReference type="GO" id="GO:0006108">
    <property type="term" value="P:malate metabolic process"/>
    <property type="evidence" value="ECO:0007669"/>
    <property type="project" value="TreeGrafter"/>
</dbReference>
<dbReference type="AlphaFoldDB" id="A0A8J5C0W1"/>
<reference evidence="2 3" key="1">
    <citation type="submission" date="2020-08" db="EMBL/GenBank/DDBJ databases">
        <title>Plant Genome Project.</title>
        <authorList>
            <person name="Zhang R.-G."/>
        </authorList>
    </citation>
    <scope>NUCLEOTIDE SEQUENCE [LARGE SCALE GENOMIC DNA]</scope>
    <source>
        <tissue evidence="2">Rhizome</tissue>
    </source>
</reference>
<evidence type="ECO:0000313" key="2">
    <source>
        <dbReference type="EMBL" id="KAG6466460.1"/>
    </source>
</evidence>
<dbReference type="Gene3D" id="3.40.50.720">
    <property type="entry name" value="NAD(P)-binding Rossmann-like Domain"/>
    <property type="match status" value="1"/>
</dbReference>
<dbReference type="EMBL" id="JACMSC010000162">
    <property type="protein sequence ID" value="KAG6466460.1"/>
    <property type="molecule type" value="Genomic_DNA"/>
</dbReference>